<dbReference type="PANTHER" id="PTHR44167">
    <property type="entry name" value="OVARIAN-SPECIFIC SERINE/THREONINE-PROTEIN KINASE LOK-RELATED"/>
    <property type="match status" value="1"/>
</dbReference>
<protein>
    <submittedName>
        <fullName evidence="2">Class III lanthionine synthetase LanKC</fullName>
    </submittedName>
</protein>
<dbReference type="InterPro" id="IPR007822">
    <property type="entry name" value="LANC-like"/>
</dbReference>
<feature type="domain" description="Protein kinase" evidence="1">
    <location>
        <begin position="230"/>
        <end position="541"/>
    </location>
</feature>
<organism evidence="2 3">
    <name type="scientific">Streptomyces sudanensis</name>
    <dbReference type="NCBI Taxonomy" id="436397"/>
    <lineage>
        <taxon>Bacteria</taxon>
        <taxon>Bacillati</taxon>
        <taxon>Actinomycetota</taxon>
        <taxon>Actinomycetes</taxon>
        <taxon>Kitasatosporales</taxon>
        <taxon>Streptomycetaceae</taxon>
        <taxon>Streptomyces</taxon>
    </lineage>
</organism>
<dbReference type="PANTHER" id="PTHR44167:SF31">
    <property type="entry name" value="PROTEIN CBG02007"/>
    <property type="match status" value="1"/>
</dbReference>
<dbReference type="SMART" id="SM01260">
    <property type="entry name" value="LANC_like"/>
    <property type="match status" value="1"/>
</dbReference>
<dbReference type="EMBL" id="CP095474">
    <property type="protein sequence ID" value="URN16275.1"/>
    <property type="molecule type" value="Genomic_DNA"/>
</dbReference>
<reference evidence="2" key="1">
    <citation type="submission" date="2022-04" db="EMBL/GenBank/DDBJ databases">
        <title>Systematic whole-genome sequencing reveals an unexpected diversity among actinomycetoma pathogens and provides insights into their antibacterial susceptibilities.</title>
        <authorList>
            <person name="Watson A.K."/>
            <person name="Kepplinger B."/>
            <person name="Bakhiet S.M."/>
            <person name="Mhmoud N.A."/>
            <person name="Chapman J."/>
            <person name="Allenby N."/>
            <person name="Mickiewicz K."/>
            <person name="Goodfellow M."/>
            <person name="Fahal A.H."/>
            <person name="Errington J."/>
        </authorList>
    </citation>
    <scope>NUCLEOTIDE SEQUENCE</scope>
    <source>
        <strain evidence="2">SD 504</strain>
    </source>
</reference>
<sequence>MDHISYVQADPDFYRPLYEAKDLGQSYEARCVPLSWDRKQMFFWSVYKPPKTTIATHGWKVHVSADLSRAQEVLDIAAAVCVRQNIAFKHLGTRAYFLMLHHKHAPRSQNGKFIAAYPPDEEASRRLMEELHAALPGETGPYILGDRRWRDSRVVSYRYGAFETIPVIQPDGSEQLMVPDGSGKLVPDVRGLSFTLPEGIEDPFAAQTRPLRHHTATSAPKPRSVSFEGIVFDRLLRHSNGGGAYLATVQETGEKVFVKEARAHSGLYPDGTSSPDHLAHENRILRALDTRVPGVAPRPVKFFRRWEHTYLVTELVRGVSLLEWVTNYHPMFTVSPDREYYQAYWDRCARIVEQVSESLERLHEAGFVFLDVSPRNVLVDDDDTARLIDFETAEEIGNPLSLFGTPGYFPTLPAGELDEVMRKDPTYCDRYGLAALARLLTFGMKTHVIQREPAALDHLGDLMHRDSGMPVPDVLRRKATEFIPVGAPTKLPSPDEVRSDPLDSLGRLRDATADAILAAATPEGRVVFPTVPRAYYAHPHAVVYGTAGVLHALRLAGRDVPDEVLSRFRREGLEGGATAAPGLHSGSAGIAWVLADHGMVEEANALLAEAERHPILTRVATLGEGAAGVALTHLALYGHDRDEAHLDAARRIRASIPSGPDISGSLETEGATGLLHGRVGIALLDHYLYTLLGDEEAKRNGLALLREEAAQADPYPGGGIGFRVSAEDQRLYPYLYRGSAGFASVAARYLPVADEDLARSVDEAMRATTIASTYYAGLYEGQSGLVFALCEHASLTGSATSRAAALKTAQALFCHAVSGGTGAHFHGEYLMRFSTELWSGSAGVLLALTRLLDDTQDAFFTLDGLTK</sequence>
<evidence type="ECO:0000259" key="1">
    <source>
        <dbReference type="PROSITE" id="PS50011"/>
    </source>
</evidence>
<dbReference type="InterPro" id="IPR011009">
    <property type="entry name" value="Kinase-like_dom_sf"/>
</dbReference>
<dbReference type="Pfam" id="PF00069">
    <property type="entry name" value="Pkinase"/>
    <property type="match status" value="1"/>
</dbReference>
<dbReference type="RefSeq" id="WP_078571556.1">
    <property type="nucleotide sequence ID" value="NZ_CP095474.1"/>
</dbReference>
<dbReference type="SUPFAM" id="SSF56112">
    <property type="entry name" value="Protein kinase-like (PK-like)"/>
    <property type="match status" value="1"/>
</dbReference>
<dbReference type="Gene3D" id="1.50.10.10">
    <property type="match status" value="2"/>
</dbReference>
<dbReference type="InterPro" id="IPR000719">
    <property type="entry name" value="Prot_kinase_dom"/>
</dbReference>
<dbReference type="Proteomes" id="UP001056383">
    <property type="component" value="Chromosome"/>
</dbReference>
<accession>A0ABY4TBE8</accession>
<gene>
    <name evidence="2" type="primary">lanKC</name>
    <name evidence="2" type="ORF">MW084_10295</name>
</gene>
<dbReference type="NCBIfam" id="NF038151">
    <property type="entry name" value="lanthi_synth_III"/>
    <property type="match status" value="1"/>
</dbReference>
<dbReference type="CDD" id="cd04791">
    <property type="entry name" value="LanC_SerThrkinase"/>
    <property type="match status" value="1"/>
</dbReference>
<name>A0ABY4TBE8_9ACTN</name>
<dbReference type="InterPro" id="IPR057929">
    <property type="entry name" value="RamC_N"/>
</dbReference>
<dbReference type="InterPro" id="IPR012341">
    <property type="entry name" value="6hp_glycosidase-like_sf"/>
</dbReference>
<dbReference type="SMART" id="SM00220">
    <property type="entry name" value="S_TKc"/>
    <property type="match status" value="1"/>
</dbReference>
<dbReference type="Pfam" id="PF25816">
    <property type="entry name" value="RamC_N"/>
    <property type="match status" value="1"/>
</dbReference>
<keyword evidence="3" id="KW-1185">Reference proteome</keyword>
<evidence type="ECO:0000313" key="3">
    <source>
        <dbReference type="Proteomes" id="UP001056383"/>
    </source>
</evidence>
<dbReference type="PROSITE" id="PS50011">
    <property type="entry name" value="PROTEIN_KINASE_DOM"/>
    <property type="match status" value="1"/>
</dbReference>
<dbReference type="InterPro" id="IPR053524">
    <property type="entry name" value="Aerial_hyphae_peptide-synth"/>
</dbReference>
<dbReference type="Gene3D" id="1.10.510.10">
    <property type="entry name" value="Transferase(Phosphotransferase) domain 1"/>
    <property type="match status" value="1"/>
</dbReference>
<evidence type="ECO:0000313" key="2">
    <source>
        <dbReference type="EMBL" id="URN16275.1"/>
    </source>
</evidence>
<dbReference type="SUPFAM" id="SSF158745">
    <property type="entry name" value="LanC-like"/>
    <property type="match status" value="1"/>
</dbReference>
<dbReference type="InterPro" id="IPR058053">
    <property type="entry name" value="RamC_C"/>
</dbReference>
<proteinExistence type="predicted"/>